<dbReference type="EMBL" id="JAAARO010000014">
    <property type="protein sequence ID" value="KAF5736214.1"/>
    <property type="molecule type" value="Genomic_DNA"/>
</dbReference>
<protein>
    <recommendedName>
        <fullName evidence="11">Trichome birefringence-like N-terminal domain-containing protein</fullName>
    </recommendedName>
</protein>
<keyword evidence="3" id="KW-0812">Transmembrane</keyword>
<organism evidence="9 10">
    <name type="scientific">Tripterygium wilfordii</name>
    <name type="common">Thunder God vine</name>
    <dbReference type="NCBI Taxonomy" id="458696"/>
    <lineage>
        <taxon>Eukaryota</taxon>
        <taxon>Viridiplantae</taxon>
        <taxon>Streptophyta</taxon>
        <taxon>Embryophyta</taxon>
        <taxon>Tracheophyta</taxon>
        <taxon>Spermatophyta</taxon>
        <taxon>Magnoliopsida</taxon>
        <taxon>eudicotyledons</taxon>
        <taxon>Gunneridae</taxon>
        <taxon>Pentapetalae</taxon>
        <taxon>rosids</taxon>
        <taxon>fabids</taxon>
        <taxon>Celastrales</taxon>
        <taxon>Celastraceae</taxon>
        <taxon>Tripterygium</taxon>
    </lineage>
</organism>
<evidence type="ECO:0000313" key="9">
    <source>
        <dbReference type="EMBL" id="KAF5736214.1"/>
    </source>
</evidence>
<dbReference type="PANTHER" id="PTHR32285">
    <property type="entry name" value="PROTEIN TRICHOME BIREFRINGENCE-LIKE 9-RELATED"/>
    <property type="match status" value="1"/>
</dbReference>
<comment type="subcellular location">
    <subcellularLocation>
        <location evidence="1">Membrane</location>
        <topology evidence="1">Single-pass membrane protein</topology>
    </subcellularLocation>
</comment>
<dbReference type="GO" id="GO:0005794">
    <property type="term" value="C:Golgi apparatus"/>
    <property type="evidence" value="ECO:0007669"/>
    <property type="project" value="TreeGrafter"/>
</dbReference>
<gene>
    <name evidence="9" type="ORF">HS088_TW14G00350</name>
</gene>
<dbReference type="InterPro" id="IPR026057">
    <property type="entry name" value="TBL_C"/>
</dbReference>
<comment type="similarity">
    <text evidence="2">Belongs to the PC-esterase family. TBL subfamily.</text>
</comment>
<name>A0A7J7CQ78_TRIWF</name>
<dbReference type="PANTHER" id="PTHR32285:SF157">
    <property type="entry name" value="PROTEIN TRICHOME BIREFRINGENCE-LIKE 30"/>
    <property type="match status" value="1"/>
</dbReference>
<evidence type="ECO:0000256" key="4">
    <source>
        <dbReference type="ARBA" id="ARBA00022968"/>
    </source>
</evidence>
<dbReference type="GO" id="GO:0016020">
    <property type="term" value="C:membrane"/>
    <property type="evidence" value="ECO:0007669"/>
    <property type="project" value="UniProtKB-SubCell"/>
</dbReference>
<feature type="domain" description="Trichome birefringence-like C-terminal" evidence="7">
    <location>
        <begin position="61"/>
        <end position="123"/>
    </location>
</feature>
<evidence type="ECO:0000256" key="5">
    <source>
        <dbReference type="ARBA" id="ARBA00022989"/>
    </source>
</evidence>
<evidence type="ECO:0000256" key="2">
    <source>
        <dbReference type="ARBA" id="ARBA00007727"/>
    </source>
</evidence>
<keyword evidence="10" id="KW-1185">Reference proteome</keyword>
<evidence type="ECO:0000313" key="10">
    <source>
        <dbReference type="Proteomes" id="UP000593562"/>
    </source>
</evidence>
<keyword evidence="5" id="KW-1133">Transmembrane helix</keyword>
<dbReference type="InParanoid" id="A0A7J7CQ78"/>
<evidence type="ECO:0000256" key="6">
    <source>
        <dbReference type="ARBA" id="ARBA00023136"/>
    </source>
</evidence>
<dbReference type="Proteomes" id="UP000593562">
    <property type="component" value="Unassembled WGS sequence"/>
</dbReference>
<evidence type="ECO:0008006" key="11">
    <source>
        <dbReference type="Google" id="ProtNLM"/>
    </source>
</evidence>
<dbReference type="GO" id="GO:0016413">
    <property type="term" value="F:O-acetyltransferase activity"/>
    <property type="evidence" value="ECO:0007669"/>
    <property type="project" value="InterPro"/>
</dbReference>
<sequence length="128" mass="15337">MKKLPEDCDIFKGVWVFDPLTHPLYKEDECEFLDEWVTCLRNGWQDSLYQKWRWQPRDCSLPKFNAELLRETLRGKRVMFIGDSIHLNQWQSMVCLVQSVVLPEKKSLSRGNYSTAFKMEHKQHMIDI</sequence>
<accession>A0A7J7CQ78</accession>
<comment type="caution">
    <text evidence="9">The sequence shown here is derived from an EMBL/GenBank/DDBJ whole genome shotgun (WGS) entry which is preliminary data.</text>
</comment>
<dbReference type="Pfam" id="PF13839">
    <property type="entry name" value="PC-Esterase"/>
    <property type="match status" value="1"/>
</dbReference>
<evidence type="ECO:0000256" key="3">
    <source>
        <dbReference type="ARBA" id="ARBA00022692"/>
    </source>
</evidence>
<dbReference type="Pfam" id="PF14416">
    <property type="entry name" value="PMR5N"/>
    <property type="match status" value="1"/>
</dbReference>
<proteinExistence type="inferred from homology"/>
<evidence type="ECO:0000256" key="1">
    <source>
        <dbReference type="ARBA" id="ARBA00004167"/>
    </source>
</evidence>
<feature type="domain" description="Trichome birefringence-like N-terminal" evidence="8">
    <location>
        <begin position="7"/>
        <end position="60"/>
    </location>
</feature>
<dbReference type="AlphaFoldDB" id="A0A7J7CQ78"/>
<keyword evidence="6" id="KW-0472">Membrane</keyword>
<dbReference type="InterPro" id="IPR025846">
    <property type="entry name" value="TBL_N"/>
</dbReference>
<reference evidence="9 10" key="1">
    <citation type="journal article" date="2020" name="Nat. Commun.">
        <title>Genome of Tripterygium wilfordii and identification of cytochrome P450 involved in triptolide biosynthesis.</title>
        <authorList>
            <person name="Tu L."/>
            <person name="Su P."/>
            <person name="Zhang Z."/>
            <person name="Gao L."/>
            <person name="Wang J."/>
            <person name="Hu T."/>
            <person name="Zhou J."/>
            <person name="Zhang Y."/>
            <person name="Zhao Y."/>
            <person name="Liu Y."/>
            <person name="Song Y."/>
            <person name="Tong Y."/>
            <person name="Lu Y."/>
            <person name="Yang J."/>
            <person name="Xu C."/>
            <person name="Jia M."/>
            <person name="Peters R.J."/>
            <person name="Huang L."/>
            <person name="Gao W."/>
        </authorList>
    </citation>
    <scope>NUCLEOTIDE SEQUENCE [LARGE SCALE GENOMIC DNA]</scope>
    <source>
        <strain evidence="10">cv. XIE 37</strain>
        <tissue evidence="9">Leaf</tissue>
    </source>
</reference>
<evidence type="ECO:0000259" key="8">
    <source>
        <dbReference type="Pfam" id="PF14416"/>
    </source>
</evidence>
<evidence type="ECO:0000259" key="7">
    <source>
        <dbReference type="Pfam" id="PF13839"/>
    </source>
</evidence>
<keyword evidence="4" id="KW-0735">Signal-anchor</keyword>
<dbReference type="InterPro" id="IPR029962">
    <property type="entry name" value="TBL"/>
</dbReference>